<dbReference type="Gene3D" id="1.20.1270.180">
    <property type="match status" value="1"/>
</dbReference>
<feature type="chain" id="PRO_5040302659" description="Lysozyme inhibitor LprI-like N-terminal domain-containing protein" evidence="1">
    <location>
        <begin position="22"/>
        <end position="281"/>
    </location>
</feature>
<evidence type="ECO:0000313" key="4">
    <source>
        <dbReference type="Proteomes" id="UP000494172"/>
    </source>
</evidence>
<gene>
    <name evidence="3" type="ORF">BAR24066_04865</name>
</gene>
<proteinExistence type="predicted"/>
<dbReference type="Pfam" id="PF07007">
    <property type="entry name" value="LprI"/>
    <property type="match status" value="1"/>
</dbReference>
<evidence type="ECO:0000256" key="1">
    <source>
        <dbReference type="SAM" id="SignalP"/>
    </source>
</evidence>
<keyword evidence="1" id="KW-0732">Signal</keyword>
<organism evidence="3 4">
    <name type="scientific">Burkholderia arboris</name>
    <dbReference type="NCBI Taxonomy" id="488730"/>
    <lineage>
        <taxon>Bacteria</taxon>
        <taxon>Pseudomonadati</taxon>
        <taxon>Pseudomonadota</taxon>
        <taxon>Betaproteobacteria</taxon>
        <taxon>Burkholderiales</taxon>
        <taxon>Burkholderiaceae</taxon>
        <taxon>Burkholderia</taxon>
        <taxon>Burkholderia cepacia complex</taxon>
    </lineage>
</organism>
<evidence type="ECO:0000259" key="2">
    <source>
        <dbReference type="Pfam" id="PF07007"/>
    </source>
</evidence>
<reference evidence="3 4" key="1">
    <citation type="submission" date="2019-09" db="EMBL/GenBank/DDBJ databases">
        <authorList>
            <person name="Depoorter E."/>
        </authorList>
    </citation>
    <scope>NUCLEOTIDE SEQUENCE [LARGE SCALE GENOMIC DNA]</scope>
    <source>
        <strain evidence="3">LMG 24066</strain>
    </source>
</reference>
<accession>A0A9Q9USN4</accession>
<sequence length="281" mass="30004">MLERVAALMLCAAAAAPAAVAAQPDAATGTHRIDRKLTQCLNDPEHASTGGQTECVDDAGRAWDAQLNASYRALQAGLPAADRPALLHAQRAWLARRDADLKLIGAVYATTHGTVYAPMNANDVMALTQQRALTLQRFEADRAARGFSLAGRLPPSTAESTGRVTAVPQRGARFEREHCAALTGLDAKGRCAAQATPLYMQDIDDVTNAIERRLPRGSRDTMRTSSQKWRAFVAAQPPLIDALYPKASASGVPPSVAIETRDEAAARLRQLVSAEDRIGAD</sequence>
<feature type="signal peptide" evidence="1">
    <location>
        <begin position="1"/>
        <end position="21"/>
    </location>
</feature>
<evidence type="ECO:0000313" key="3">
    <source>
        <dbReference type="EMBL" id="VWC01740.1"/>
    </source>
</evidence>
<dbReference type="InterPro" id="IPR009739">
    <property type="entry name" value="LprI-like_N"/>
</dbReference>
<protein>
    <recommendedName>
        <fullName evidence="2">Lysozyme inhibitor LprI-like N-terminal domain-containing protein</fullName>
    </recommendedName>
</protein>
<name>A0A9Q9USN4_9BURK</name>
<dbReference type="RefSeq" id="WP_059241220.1">
    <property type="nucleotide sequence ID" value="NZ_CABVPX010000022.1"/>
</dbReference>
<comment type="caution">
    <text evidence="3">The sequence shown here is derived from an EMBL/GenBank/DDBJ whole genome shotgun (WGS) entry which is preliminary data.</text>
</comment>
<feature type="domain" description="Lysozyme inhibitor LprI-like N-terminal" evidence="2">
    <location>
        <begin position="45"/>
        <end position="135"/>
    </location>
</feature>
<dbReference type="AlphaFoldDB" id="A0A9Q9USN4"/>
<dbReference type="EMBL" id="CABVPX010000022">
    <property type="protein sequence ID" value="VWC01740.1"/>
    <property type="molecule type" value="Genomic_DNA"/>
</dbReference>
<dbReference type="Proteomes" id="UP000494172">
    <property type="component" value="Unassembled WGS sequence"/>
</dbReference>